<dbReference type="EMBL" id="CM029053">
    <property type="protein sequence ID" value="KAG2551851.1"/>
    <property type="molecule type" value="Genomic_DNA"/>
</dbReference>
<gene>
    <name evidence="5" type="ORF">PVAP13_9KG448000</name>
</gene>
<dbReference type="CDD" id="cd02325">
    <property type="entry name" value="R3H"/>
    <property type="match status" value="1"/>
</dbReference>
<evidence type="ECO:0000256" key="1">
    <source>
        <dbReference type="ARBA" id="ARBA00022553"/>
    </source>
</evidence>
<accession>A0A8T0NPG4</accession>
<dbReference type="PROSITE" id="PS51673">
    <property type="entry name" value="SUZ"/>
    <property type="match status" value="1"/>
</dbReference>
<organism evidence="5 6">
    <name type="scientific">Panicum virgatum</name>
    <name type="common">Blackwell switchgrass</name>
    <dbReference type="NCBI Taxonomy" id="38727"/>
    <lineage>
        <taxon>Eukaryota</taxon>
        <taxon>Viridiplantae</taxon>
        <taxon>Streptophyta</taxon>
        <taxon>Embryophyta</taxon>
        <taxon>Tracheophyta</taxon>
        <taxon>Spermatophyta</taxon>
        <taxon>Magnoliopsida</taxon>
        <taxon>Liliopsida</taxon>
        <taxon>Poales</taxon>
        <taxon>Poaceae</taxon>
        <taxon>PACMAD clade</taxon>
        <taxon>Panicoideae</taxon>
        <taxon>Panicodae</taxon>
        <taxon>Paniceae</taxon>
        <taxon>Panicinae</taxon>
        <taxon>Panicum</taxon>
        <taxon>Panicum sect. Hiantes</taxon>
    </lineage>
</organism>
<dbReference type="InterPro" id="IPR024771">
    <property type="entry name" value="SUZ"/>
</dbReference>
<sequence>MATTQFAMVGELASLIKDNLHSKHLILSTEEALIAALQQLRCADDGDSDGGEEDGAADTIELQPAGAYHRLLLHRLAEIYGFAHESVGEGEDRHLVLQRCPETAVPPVLISDMLWKFDHSDDYTSVDDSISVVLTRNDTDSHKPCKVDVVQEDTYVKNSHLKDTTDLRPLKQSTVFPAASLKEREAAYRAARERIFSGDDAKGNDKSYVKCTQVPVVAQRMIAHALGQKVQNPTETVASKEGRGKQLPNGPKVLTHSRSNFYAVAPDNGEKNSVRIGKPNSASRNSYQTSSSQRCRTANGRAATAESLKKEQTGAARRMFAHALGLSASQGSYGALTKPK</sequence>
<feature type="domain" description="R3H" evidence="3">
    <location>
        <begin position="23"/>
        <end position="101"/>
    </location>
</feature>
<evidence type="ECO:0000256" key="2">
    <source>
        <dbReference type="SAM" id="MobiDB-lite"/>
    </source>
</evidence>
<dbReference type="InterPro" id="IPR036867">
    <property type="entry name" value="R3H_dom_sf"/>
</dbReference>
<reference evidence="5" key="1">
    <citation type="submission" date="2020-05" db="EMBL/GenBank/DDBJ databases">
        <title>WGS assembly of Panicum virgatum.</title>
        <authorList>
            <person name="Lovell J.T."/>
            <person name="Jenkins J."/>
            <person name="Shu S."/>
            <person name="Juenger T.E."/>
            <person name="Schmutz J."/>
        </authorList>
    </citation>
    <scope>NUCLEOTIDE SEQUENCE</scope>
    <source>
        <strain evidence="5">AP13</strain>
    </source>
</reference>
<dbReference type="Pfam" id="PF01424">
    <property type="entry name" value="R3H"/>
    <property type="match status" value="1"/>
</dbReference>
<dbReference type="Gene3D" id="3.30.1370.50">
    <property type="entry name" value="R3H-like domain"/>
    <property type="match status" value="1"/>
</dbReference>
<feature type="domain" description="SUZ" evidence="4">
    <location>
        <begin position="104"/>
        <end position="200"/>
    </location>
</feature>
<dbReference type="InterPro" id="IPR001374">
    <property type="entry name" value="R3H_dom"/>
</dbReference>
<dbReference type="PROSITE" id="PS51061">
    <property type="entry name" value="R3H"/>
    <property type="match status" value="1"/>
</dbReference>
<protein>
    <submittedName>
        <fullName evidence="5">Uncharacterized protein</fullName>
    </submittedName>
</protein>
<comment type="caution">
    <text evidence="5">The sequence shown here is derived from an EMBL/GenBank/DDBJ whole genome shotgun (WGS) entry which is preliminary data.</text>
</comment>
<dbReference type="InterPro" id="IPR051937">
    <property type="entry name" value="R3H_domain_containing"/>
</dbReference>
<feature type="compositionally biased region" description="Polar residues" evidence="2">
    <location>
        <begin position="280"/>
        <end position="296"/>
    </location>
</feature>
<feature type="region of interest" description="Disordered" evidence="2">
    <location>
        <begin position="229"/>
        <end position="300"/>
    </location>
</feature>
<dbReference type="Pfam" id="PF12752">
    <property type="entry name" value="SUZ"/>
    <property type="match status" value="1"/>
</dbReference>
<evidence type="ECO:0000259" key="4">
    <source>
        <dbReference type="PROSITE" id="PS51673"/>
    </source>
</evidence>
<evidence type="ECO:0000313" key="5">
    <source>
        <dbReference type="EMBL" id="KAG2551851.1"/>
    </source>
</evidence>
<evidence type="ECO:0000259" key="3">
    <source>
        <dbReference type="PROSITE" id="PS51061"/>
    </source>
</evidence>
<proteinExistence type="predicted"/>
<keyword evidence="6" id="KW-1185">Reference proteome</keyword>
<dbReference type="EMBL" id="CM029053">
    <property type="protein sequence ID" value="KAG2551852.1"/>
    <property type="molecule type" value="Genomic_DNA"/>
</dbReference>
<dbReference type="Proteomes" id="UP000823388">
    <property type="component" value="Chromosome 9K"/>
</dbReference>
<keyword evidence="1" id="KW-0597">Phosphoprotein</keyword>
<name>A0A8T0NPG4_PANVG</name>
<dbReference type="PANTHER" id="PTHR15672:SF25">
    <property type="entry name" value="OS01G0100600 PROTEIN"/>
    <property type="match status" value="1"/>
</dbReference>
<dbReference type="OrthoDB" id="278430at2759"/>
<dbReference type="SUPFAM" id="SSF82708">
    <property type="entry name" value="R3H domain"/>
    <property type="match status" value="1"/>
</dbReference>
<dbReference type="GO" id="GO:0003676">
    <property type="term" value="F:nucleic acid binding"/>
    <property type="evidence" value="ECO:0007669"/>
    <property type="project" value="UniProtKB-UniRule"/>
</dbReference>
<dbReference type="AlphaFoldDB" id="A0A8T0NPG4"/>
<evidence type="ECO:0000313" key="6">
    <source>
        <dbReference type="Proteomes" id="UP000823388"/>
    </source>
</evidence>
<dbReference type="PANTHER" id="PTHR15672">
    <property type="entry name" value="CAMP-REGULATED PHOSPHOPROTEIN 21 RELATED R3H DOMAIN CONTAINING PROTEIN"/>
    <property type="match status" value="1"/>
</dbReference>